<sequence>MASVMGLLEERETAARVRVEELWAEAERVLAELGEAESVLERRVIARAELAEALTAGDGALGAPAPRRRLRR</sequence>
<accession>A0AAU2UWG5</accession>
<gene>
    <name evidence="1" type="ORF">OG549_00525</name>
</gene>
<protein>
    <submittedName>
        <fullName evidence="1">Uncharacterized protein</fullName>
    </submittedName>
</protein>
<dbReference type="EMBL" id="CP108318">
    <property type="protein sequence ID" value="WTW59255.1"/>
    <property type="molecule type" value="Genomic_DNA"/>
</dbReference>
<reference evidence="1" key="1">
    <citation type="submission" date="2022-10" db="EMBL/GenBank/DDBJ databases">
        <title>The complete genomes of actinobacterial strains from the NBC collection.</title>
        <authorList>
            <person name="Joergensen T.S."/>
            <person name="Alvarez Arevalo M."/>
            <person name="Sterndorff E.B."/>
            <person name="Faurdal D."/>
            <person name="Vuksanovic O."/>
            <person name="Mourched A.-S."/>
            <person name="Charusanti P."/>
            <person name="Shaw S."/>
            <person name="Blin K."/>
            <person name="Weber T."/>
        </authorList>
    </citation>
    <scope>NUCLEOTIDE SEQUENCE</scope>
    <source>
        <strain evidence="1">NBC_00003</strain>
    </source>
</reference>
<organism evidence="1">
    <name type="scientific">Streptomyces sp. NBC_00003</name>
    <dbReference type="NCBI Taxonomy" id="2903608"/>
    <lineage>
        <taxon>Bacteria</taxon>
        <taxon>Bacillati</taxon>
        <taxon>Actinomycetota</taxon>
        <taxon>Actinomycetes</taxon>
        <taxon>Kitasatosporales</taxon>
        <taxon>Streptomycetaceae</taxon>
        <taxon>Streptomyces</taxon>
    </lineage>
</organism>
<evidence type="ECO:0000313" key="1">
    <source>
        <dbReference type="EMBL" id="WTW59255.1"/>
    </source>
</evidence>
<name>A0AAU2UWG5_9ACTN</name>
<proteinExistence type="predicted"/>
<dbReference type="AlphaFoldDB" id="A0AAU2UWG5"/>